<dbReference type="Gene3D" id="3.30.1330.80">
    <property type="entry name" value="Hypothetical protein, similar to alpha- acetolactate decarboxylase, domain 2"/>
    <property type="match status" value="1"/>
</dbReference>
<evidence type="ECO:0000259" key="3">
    <source>
        <dbReference type="PROSITE" id="PS51742"/>
    </source>
</evidence>
<keyword evidence="5" id="KW-1185">Reference proteome</keyword>
<feature type="domain" description="PPC" evidence="3">
    <location>
        <begin position="266"/>
        <end position="405"/>
    </location>
</feature>
<protein>
    <recommendedName>
        <fullName evidence="3">PPC domain-containing protein</fullName>
    </recommendedName>
</protein>
<evidence type="ECO:0000256" key="2">
    <source>
        <dbReference type="SAM" id="MobiDB-lite"/>
    </source>
</evidence>
<name>A0A843V2B4_COLES</name>
<sequence length="496" mass="49924">MAAAGGFPLKGREERKTKAAGNGKLLVAGATAAAATTATAAARSCVRTVLYHHHPPPPPGKPGSDGRGREEEPARVFSDARSRTYYMYFVCLLSLSGSYPVVICCCCTSTTVFAVLPARQQKAEELASRWWAGNVALGGGGGGIDPASPSPAGVTALHLHNPHEPDEIHLQQHPHLARGGGGGPRREQQDPNPTTTNSSGSNHNPNEDDDSRGDGDTGSGGLETVEIGGSGGGASGGGNTGRRPRGRPPGSKNKPKPPVIITRENPNALRSHVLEIASGTDIVDAIVVFARRRQRGVCVLSGSGVVANVTLRQPAAPPGSVVTLHGRFEILSLSGAFLPPPSPLGATGLAVYLAGGQGQVVGGSVVGALVASGPVMVVAATFTNATYERLPIEDDEASVPAGGTGVSDGVQLPEVGMGGGGGGAGASASTGGASPHQAAGGAAIGNSAASMPLYNLPPNLMPNAQLPPDMFGASGTSSSYAGRLRTANKFSMLSIP</sequence>
<proteinExistence type="predicted"/>
<feature type="region of interest" description="Disordered" evidence="2">
    <location>
        <begin position="415"/>
        <end position="440"/>
    </location>
</feature>
<feature type="region of interest" description="Disordered" evidence="2">
    <location>
        <begin position="173"/>
        <end position="261"/>
    </location>
</feature>
<dbReference type="FunFam" id="3.30.1330.80:FF:000001">
    <property type="entry name" value="AT-hook motif nuclear-localized protein"/>
    <property type="match status" value="1"/>
</dbReference>
<feature type="compositionally biased region" description="Polar residues" evidence="2">
    <location>
        <begin position="190"/>
        <end position="204"/>
    </location>
</feature>
<organism evidence="4 5">
    <name type="scientific">Colocasia esculenta</name>
    <name type="common">Wild taro</name>
    <name type="synonym">Arum esculentum</name>
    <dbReference type="NCBI Taxonomy" id="4460"/>
    <lineage>
        <taxon>Eukaryota</taxon>
        <taxon>Viridiplantae</taxon>
        <taxon>Streptophyta</taxon>
        <taxon>Embryophyta</taxon>
        <taxon>Tracheophyta</taxon>
        <taxon>Spermatophyta</taxon>
        <taxon>Magnoliopsida</taxon>
        <taxon>Liliopsida</taxon>
        <taxon>Araceae</taxon>
        <taxon>Aroideae</taxon>
        <taxon>Colocasieae</taxon>
        <taxon>Colocasia</taxon>
    </lineage>
</organism>
<dbReference type="GO" id="GO:0003700">
    <property type="term" value="F:DNA-binding transcription factor activity"/>
    <property type="evidence" value="ECO:0007669"/>
    <property type="project" value="TreeGrafter"/>
</dbReference>
<evidence type="ECO:0000256" key="1">
    <source>
        <dbReference type="ARBA" id="ARBA00004123"/>
    </source>
</evidence>
<evidence type="ECO:0000313" key="4">
    <source>
        <dbReference type="EMBL" id="MQL90231.1"/>
    </source>
</evidence>
<dbReference type="InterPro" id="IPR014476">
    <property type="entry name" value="AHL15-29"/>
</dbReference>
<dbReference type="SUPFAM" id="SSF117856">
    <property type="entry name" value="AF0104/ALDC/Ptd012-like"/>
    <property type="match status" value="1"/>
</dbReference>
<dbReference type="Pfam" id="PF03479">
    <property type="entry name" value="PCC"/>
    <property type="match status" value="1"/>
</dbReference>
<feature type="compositionally biased region" description="Basic and acidic residues" evidence="2">
    <location>
        <begin position="64"/>
        <end position="76"/>
    </location>
</feature>
<dbReference type="AlphaFoldDB" id="A0A843V2B4"/>
<reference evidence="4" key="1">
    <citation type="submission" date="2017-07" db="EMBL/GenBank/DDBJ databases">
        <title>Taro Niue Genome Assembly and Annotation.</title>
        <authorList>
            <person name="Atibalentja N."/>
            <person name="Keating K."/>
            <person name="Fields C.J."/>
        </authorList>
    </citation>
    <scope>NUCLEOTIDE SEQUENCE</scope>
    <source>
        <strain evidence="4">Niue_2</strain>
        <tissue evidence="4">Leaf</tissue>
    </source>
</reference>
<dbReference type="PANTHER" id="PTHR31100:SF14">
    <property type="entry name" value="AT-HOOK MOTIF NUCLEAR-LOCALIZED PROTEIN 15"/>
    <property type="match status" value="1"/>
</dbReference>
<accession>A0A843V2B4</accession>
<dbReference type="GO" id="GO:0003680">
    <property type="term" value="F:minor groove of adenine-thymine-rich DNA binding"/>
    <property type="evidence" value="ECO:0007669"/>
    <property type="project" value="InterPro"/>
</dbReference>
<dbReference type="InterPro" id="IPR005175">
    <property type="entry name" value="PPC_dom"/>
</dbReference>
<dbReference type="EMBL" id="NMUH01001222">
    <property type="protein sequence ID" value="MQL90231.1"/>
    <property type="molecule type" value="Genomic_DNA"/>
</dbReference>
<feature type="compositionally biased region" description="Gly residues" evidence="2">
    <location>
        <begin position="228"/>
        <end position="240"/>
    </location>
</feature>
<comment type="caution">
    <text evidence="4">The sequence shown here is derived from an EMBL/GenBank/DDBJ whole genome shotgun (WGS) entry which is preliminary data.</text>
</comment>
<dbReference type="GO" id="GO:0005634">
    <property type="term" value="C:nucleus"/>
    <property type="evidence" value="ECO:0007669"/>
    <property type="project" value="UniProtKB-SubCell"/>
</dbReference>
<gene>
    <name evidence="4" type="ORF">Taro_022826</name>
</gene>
<evidence type="ECO:0000313" key="5">
    <source>
        <dbReference type="Proteomes" id="UP000652761"/>
    </source>
</evidence>
<feature type="region of interest" description="Disordered" evidence="2">
    <location>
        <begin position="51"/>
        <end position="76"/>
    </location>
</feature>
<comment type="subcellular location">
    <subcellularLocation>
        <location evidence="1">Nucleus</location>
    </subcellularLocation>
</comment>
<dbReference type="PANTHER" id="PTHR31100">
    <property type="entry name" value="AT-HOOK MOTIF NUCLEAR-LOCALIZED PROTEIN 15"/>
    <property type="match status" value="1"/>
</dbReference>
<dbReference type="Proteomes" id="UP000652761">
    <property type="component" value="Unassembled WGS sequence"/>
</dbReference>
<dbReference type="PROSITE" id="PS51742">
    <property type="entry name" value="PPC"/>
    <property type="match status" value="1"/>
</dbReference>
<feature type="compositionally biased region" description="Gly residues" evidence="2">
    <location>
        <begin position="416"/>
        <end position="425"/>
    </location>
</feature>
<dbReference type="CDD" id="cd11378">
    <property type="entry name" value="DUF296"/>
    <property type="match status" value="1"/>
</dbReference>
<feature type="compositionally biased region" description="Low complexity" evidence="2">
    <location>
        <begin position="426"/>
        <end position="440"/>
    </location>
</feature>